<dbReference type="AlphaFoldDB" id="A0A5C3QC55"/>
<name>A0A5C3QC55_9AGAR</name>
<dbReference type="OrthoDB" id="5980780at2759"/>
<proteinExistence type="predicted"/>
<accession>A0A5C3QC55</accession>
<sequence length="84" mass="9084">MALRSYNVVSSGAGWVFNEDLMLLIRLGVDAGLLSGDHDLVADAYWRSHTDMETKTADRAKGTHPDGSLIAYGGMLYNGDHGND</sequence>
<gene>
    <name evidence="1" type="ORF">BDV98DRAFT_597999</name>
</gene>
<reference evidence="1 2" key="1">
    <citation type="journal article" date="2019" name="Nat. Ecol. Evol.">
        <title>Megaphylogeny resolves global patterns of mushroom evolution.</title>
        <authorList>
            <person name="Varga T."/>
            <person name="Krizsan K."/>
            <person name="Foldi C."/>
            <person name="Dima B."/>
            <person name="Sanchez-Garcia M."/>
            <person name="Sanchez-Ramirez S."/>
            <person name="Szollosi G.J."/>
            <person name="Szarkandi J.G."/>
            <person name="Papp V."/>
            <person name="Albert L."/>
            <person name="Andreopoulos W."/>
            <person name="Angelini C."/>
            <person name="Antonin V."/>
            <person name="Barry K.W."/>
            <person name="Bougher N.L."/>
            <person name="Buchanan P."/>
            <person name="Buyck B."/>
            <person name="Bense V."/>
            <person name="Catcheside P."/>
            <person name="Chovatia M."/>
            <person name="Cooper J."/>
            <person name="Damon W."/>
            <person name="Desjardin D."/>
            <person name="Finy P."/>
            <person name="Geml J."/>
            <person name="Haridas S."/>
            <person name="Hughes K."/>
            <person name="Justo A."/>
            <person name="Karasinski D."/>
            <person name="Kautmanova I."/>
            <person name="Kiss B."/>
            <person name="Kocsube S."/>
            <person name="Kotiranta H."/>
            <person name="LaButti K.M."/>
            <person name="Lechner B.E."/>
            <person name="Liimatainen K."/>
            <person name="Lipzen A."/>
            <person name="Lukacs Z."/>
            <person name="Mihaltcheva S."/>
            <person name="Morgado L.N."/>
            <person name="Niskanen T."/>
            <person name="Noordeloos M.E."/>
            <person name="Ohm R.A."/>
            <person name="Ortiz-Santana B."/>
            <person name="Ovrebo C."/>
            <person name="Racz N."/>
            <person name="Riley R."/>
            <person name="Savchenko A."/>
            <person name="Shiryaev A."/>
            <person name="Soop K."/>
            <person name="Spirin V."/>
            <person name="Szebenyi C."/>
            <person name="Tomsovsky M."/>
            <person name="Tulloss R.E."/>
            <person name="Uehling J."/>
            <person name="Grigoriev I.V."/>
            <person name="Vagvolgyi C."/>
            <person name="Papp T."/>
            <person name="Martin F.M."/>
            <person name="Miettinen O."/>
            <person name="Hibbett D.S."/>
            <person name="Nagy L.G."/>
        </authorList>
    </citation>
    <scope>NUCLEOTIDE SEQUENCE [LARGE SCALE GENOMIC DNA]</scope>
    <source>
        <strain evidence="1 2">CBS 309.79</strain>
    </source>
</reference>
<dbReference type="InterPro" id="IPR008929">
    <property type="entry name" value="Chondroitin_lyas"/>
</dbReference>
<evidence type="ECO:0000313" key="2">
    <source>
        <dbReference type="Proteomes" id="UP000305067"/>
    </source>
</evidence>
<dbReference type="EMBL" id="ML178868">
    <property type="protein sequence ID" value="TFK96023.1"/>
    <property type="molecule type" value="Genomic_DNA"/>
</dbReference>
<dbReference type="Gene3D" id="1.50.10.100">
    <property type="entry name" value="Chondroitin AC/alginate lyase"/>
    <property type="match status" value="1"/>
</dbReference>
<protein>
    <submittedName>
        <fullName evidence="1">Uncharacterized protein</fullName>
    </submittedName>
</protein>
<evidence type="ECO:0000313" key="1">
    <source>
        <dbReference type="EMBL" id="TFK96023.1"/>
    </source>
</evidence>
<keyword evidence="2" id="KW-1185">Reference proteome</keyword>
<dbReference type="Proteomes" id="UP000305067">
    <property type="component" value="Unassembled WGS sequence"/>
</dbReference>
<organism evidence="1 2">
    <name type="scientific">Pterulicium gracile</name>
    <dbReference type="NCBI Taxonomy" id="1884261"/>
    <lineage>
        <taxon>Eukaryota</taxon>
        <taxon>Fungi</taxon>
        <taxon>Dikarya</taxon>
        <taxon>Basidiomycota</taxon>
        <taxon>Agaricomycotina</taxon>
        <taxon>Agaricomycetes</taxon>
        <taxon>Agaricomycetidae</taxon>
        <taxon>Agaricales</taxon>
        <taxon>Pleurotineae</taxon>
        <taxon>Pterulaceae</taxon>
        <taxon>Pterulicium</taxon>
    </lineage>
</organism>